<gene>
    <name evidence="5 10" type="primary">recX</name>
    <name evidence="10" type="ORF">ACFO3J_27060</name>
</gene>
<keyword evidence="11" id="KW-1185">Reference proteome</keyword>
<feature type="domain" description="RecX third three-helical" evidence="8">
    <location>
        <begin position="123"/>
        <end position="167"/>
    </location>
</feature>
<comment type="caution">
    <text evidence="10">The sequence shown here is derived from an EMBL/GenBank/DDBJ whole genome shotgun (WGS) entry which is preliminary data.</text>
</comment>
<dbReference type="Pfam" id="PF21981">
    <property type="entry name" value="RecX_HTH3"/>
    <property type="match status" value="1"/>
</dbReference>
<dbReference type="Pfam" id="PF02631">
    <property type="entry name" value="RecX_HTH2"/>
    <property type="match status" value="1"/>
</dbReference>
<protein>
    <recommendedName>
        <fullName evidence="3 5">Regulatory protein RecX</fullName>
    </recommendedName>
</protein>
<dbReference type="PANTHER" id="PTHR33602">
    <property type="entry name" value="REGULATORY PROTEIN RECX FAMILY PROTEIN"/>
    <property type="match status" value="1"/>
</dbReference>
<evidence type="ECO:0000256" key="4">
    <source>
        <dbReference type="ARBA" id="ARBA00022490"/>
    </source>
</evidence>
<evidence type="ECO:0000256" key="3">
    <source>
        <dbReference type="ARBA" id="ARBA00018111"/>
    </source>
</evidence>
<dbReference type="InterPro" id="IPR003783">
    <property type="entry name" value="Regulatory_RecX"/>
</dbReference>
<reference evidence="11" key="1">
    <citation type="journal article" date="2019" name="Int. J. Syst. Evol. Microbiol.">
        <title>The Global Catalogue of Microorganisms (GCM) 10K type strain sequencing project: providing services to taxonomists for standard genome sequencing and annotation.</title>
        <authorList>
            <consortium name="The Broad Institute Genomics Platform"/>
            <consortium name="The Broad Institute Genome Sequencing Center for Infectious Disease"/>
            <person name="Wu L."/>
            <person name="Ma J."/>
        </authorList>
    </citation>
    <scope>NUCLEOTIDE SEQUENCE [LARGE SCALE GENOMIC DNA]</scope>
    <source>
        <strain evidence="11">CGMCC 4.7237</strain>
    </source>
</reference>
<evidence type="ECO:0000259" key="7">
    <source>
        <dbReference type="Pfam" id="PF02631"/>
    </source>
</evidence>
<dbReference type="InterPro" id="IPR036388">
    <property type="entry name" value="WH-like_DNA-bd_sf"/>
</dbReference>
<organism evidence="10 11">
    <name type="scientific">Streptomyces polygonati</name>
    <dbReference type="NCBI Taxonomy" id="1617087"/>
    <lineage>
        <taxon>Bacteria</taxon>
        <taxon>Bacillati</taxon>
        <taxon>Actinomycetota</taxon>
        <taxon>Actinomycetes</taxon>
        <taxon>Kitasatosporales</taxon>
        <taxon>Streptomycetaceae</taxon>
        <taxon>Streptomyces</taxon>
    </lineage>
</organism>
<proteinExistence type="inferred from homology"/>
<comment type="subcellular location">
    <subcellularLocation>
        <location evidence="1 5">Cytoplasm</location>
    </subcellularLocation>
</comment>
<dbReference type="Gene3D" id="1.10.10.10">
    <property type="entry name" value="Winged helix-like DNA-binding domain superfamily/Winged helix DNA-binding domain"/>
    <property type="match status" value="2"/>
</dbReference>
<dbReference type="Pfam" id="PF21982">
    <property type="entry name" value="RecX_HTH1"/>
    <property type="match status" value="1"/>
</dbReference>
<evidence type="ECO:0000256" key="6">
    <source>
        <dbReference type="SAM" id="MobiDB-lite"/>
    </source>
</evidence>
<feature type="domain" description="RecX first three-helical" evidence="9">
    <location>
        <begin position="28"/>
        <end position="66"/>
    </location>
</feature>
<dbReference type="NCBIfam" id="NF001061">
    <property type="entry name" value="PRK00117.5-1"/>
    <property type="match status" value="1"/>
</dbReference>
<evidence type="ECO:0000256" key="1">
    <source>
        <dbReference type="ARBA" id="ARBA00004496"/>
    </source>
</evidence>
<keyword evidence="4 5" id="KW-0963">Cytoplasm</keyword>
<dbReference type="RefSeq" id="WP_386434452.1">
    <property type="nucleotide sequence ID" value="NZ_JBHSBB010000019.1"/>
</dbReference>
<name>A0ABV8HT32_9ACTN</name>
<dbReference type="InterPro" id="IPR053925">
    <property type="entry name" value="RecX_HTH_3rd"/>
</dbReference>
<sequence>MAFGSRKRGGSSESRASQEPPLDPEEQARALCLRLLTGTPRTRRQLADALRKREIPDEIAEHVLERFQDVGLIDDHAFANAWVESRHRGRGLARRALARELQQRGVDAELVTEAVGLLNSEQEEQTARELVRRRLPATRGLDRDKRIRRLAGMLARKGYSEGLALKVVRDALSVEGAADEGEEESWLWETE</sequence>
<evidence type="ECO:0000313" key="10">
    <source>
        <dbReference type="EMBL" id="MFC4035105.1"/>
    </source>
</evidence>
<dbReference type="HAMAP" id="MF_01114">
    <property type="entry name" value="RecX"/>
    <property type="match status" value="1"/>
</dbReference>
<dbReference type="InterPro" id="IPR053924">
    <property type="entry name" value="RecX_HTH_2nd"/>
</dbReference>
<dbReference type="Proteomes" id="UP001595765">
    <property type="component" value="Unassembled WGS sequence"/>
</dbReference>
<dbReference type="PANTHER" id="PTHR33602:SF1">
    <property type="entry name" value="REGULATORY PROTEIN RECX FAMILY PROTEIN"/>
    <property type="match status" value="1"/>
</dbReference>
<evidence type="ECO:0000313" key="11">
    <source>
        <dbReference type="Proteomes" id="UP001595765"/>
    </source>
</evidence>
<comment type="similarity">
    <text evidence="2 5">Belongs to the RecX family.</text>
</comment>
<dbReference type="InterPro" id="IPR053926">
    <property type="entry name" value="RecX_HTH_1st"/>
</dbReference>
<evidence type="ECO:0000256" key="2">
    <source>
        <dbReference type="ARBA" id="ARBA00009695"/>
    </source>
</evidence>
<evidence type="ECO:0000256" key="5">
    <source>
        <dbReference type="HAMAP-Rule" id="MF_01114"/>
    </source>
</evidence>
<feature type="domain" description="RecX second three-helical" evidence="7">
    <location>
        <begin position="74"/>
        <end position="114"/>
    </location>
</feature>
<dbReference type="EMBL" id="JBHSBB010000019">
    <property type="protein sequence ID" value="MFC4035105.1"/>
    <property type="molecule type" value="Genomic_DNA"/>
</dbReference>
<feature type="region of interest" description="Disordered" evidence="6">
    <location>
        <begin position="1"/>
        <end position="27"/>
    </location>
</feature>
<comment type="function">
    <text evidence="5">Modulates RecA activity.</text>
</comment>
<evidence type="ECO:0000259" key="8">
    <source>
        <dbReference type="Pfam" id="PF21981"/>
    </source>
</evidence>
<evidence type="ECO:0000259" key="9">
    <source>
        <dbReference type="Pfam" id="PF21982"/>
    </source>
</evidence>
<accession>A0ABV8HT32</accession>